<keyword evidence="3" id="KW-0269">Exonuclease</keyword>
<organism evidence="3 4">
    <name type="scientific">Campylobacter rectus</name>
    <name type="common">Wolinella recta</name>
    <dbReference type="NCBI Taxonomy" id="203"/>
    <lineage>
        <taxon>Bacteria</taxon>
        <taxon>Pseudomonadati</taxon>
        <taxon>Campylobacterota</taxon>
        <taxon>Epsilonproteobacteria</taxon>
        <taxon>Campylobacterales</taxon>
        <taxon>Campylobacteraceae</taxon>
        <taxon>Campylobacter</taxon>
    </lineage>
</organism>
<dbReference type="Pfam" id="PF03372">
    <property type="entry name" value="Exo_endo_phos"/>
    <property type="match status" value="1"/>
</dbReference>
<proteinExistence type="predicted"/>
<evidence type="ECO:0000259" key="2">
    <source>
        <dbReference type="Pfam" id="PF03372"/>
    </source>
</evidence>
<dbReference type="RefSeq" id="WP_002945398.1">
    <property type="nucleotide sequence ID" value="NZ_CP012543.1"/>
</dbReference>
<evidence type="ECO:0000256" key="1">
    <source>
        <dbReference type="SAM" id="SignalP"/>
    </source>
</evidence>
<accession>A0A6G5QMD8</accession>
<feature type="chain" id="PRO_5026049796" evidence="1">
    <location>
        <begin position="23"/>
        <end position="445"/>
    </location>
</feature>
<dbReference type="Proteomes" id="UP000502377">
    <property type="component" value="Chromosome"/>
</dbReference>
<reference evidence="3 4" key="1">
    <citation type="submission" date="2016-07" db="EMBL/GenBank/DDBJ databases">
        <title>Comparative genomics of the Campylobacter concisus group.</title>
        <authorList>
            <person name="Miller W.G."/>
            <person name="Yee E."/>
            <person name="Chapman M.H."/>
            <person name="Huynh S."/>
            <person name="Bono J.L."/>
            <person name="On S.L.W."/>
            <person name="StLeger J."/>
            <person name="Foster G."/>
            <person name="Parker C.T."/>
        </authorList>
    </citation>
    <scope>NUCLEOTIDE SEQUENCE [LARGE SCALE GENOMIC DNA]</scope>
    <source>
        <strain evidence="3 4">ATCC 33238</strain>
    </source>
</reference>
<dbReference type="PANTHER" id="PTHR42834:SF1">
    <property type="entry name" value="ENDONUCLEASE_EXONUCLEASE_PHOSPHATASE FAMILY PROTEIN (AFU_ORTHOLOGUE AFUA_3G09210)"/>
    <property type="match status" value="1"/>
</dbReference>
<dbReference type="Gene3D" id="3.60.10.10">
    <property type="entry name" value="Endonuclease/exonuclease/phosphatase"/>
    <property type="match status" value="1"/>
</dbReference>
<keyword evidence="1" id="KW-0732">Signal</keyword>
<dbReference type="KEGG" id="crx:CRECT_1094"/>
<name>A0A6G5QMD8_CAMRE</name>
<dbReference type="GO" id="GO:0004519">
    <property type="term" value="F:endonuclease activity"/>
    <property type="evidence" value="ECO:0007669"/>
    <property type="project" value="UniProtKB-KW"/>
</dbReference>
<dbReference type="InterPro" id="IPR036691">
    <property type="entry name" value="Endo/exonu/phosph_ase_sf"/>
</dbReference>
<protein>
    <submittedName>
        <fullName evidence="3">Endonuclease/exonuclease/phosphatase</fullName>
    </submittedName>
</protein>
<evidence type="ECO:0000313" key="4">
    <source>
        <dbReference type="Proteomes" id="UP000502377"/>
    </source>
</evidence>
<dbReference type="InterPro" id="IPR005135">
    <property type="entry name" value="Endo/exonuclease/phosphatase"/>
</dbReference>
<dbReference type="GO" id="GO:0004527">
    <property type="term" value="F:exonuclease activity"/>
    <property type="evidence" value="ECO:0007669"/>
    <property type="project" value="UniProtKB-KW"/>
</dbReference>
<feature type="domain" description="Endonuclease/exonuclease/phosphatase" evidence="2">
    <location>
        <begin position="32"/>
        <end position="263"/>
    </location>
</feature>
<evidence type="ECO:0000313" key="3">
    <source>
        <dbReference type="EMBL" id="QCD46757.1"/>
    </source>
</evidence>
<dbReference type="SUPFAM" id="SSF56219">
    <property type="entry name" value="DNase I-like"/>
    <property type="match status" value="1"/>
</dbReference>
<gene>
    <name evidence="3" type="ORF">CRECT_1094</name>
</gene>
<sequence length="445" mass="50331">MKFTANRLFALIFAALFFVVFAAGAELKIATFNAQNLFDAKNDGSEYKDFVVGKSEWSEKKASAKFKTVSAKIKELNADIIALQEIENEQILKELMREASYKYFAFSNSKNGPVGLAVLSRVKPEKTRIFSVPNVKTRDILRLDFEVNGQKFSLLNLHFPARKNPLKQRKTAFITLKSALTDTEKVVVLGDFNAPYGDKELLGDLAASKNLANLWVFLPKHERYSHTSNNALDHVLLSKDALSQNYVLNSFKVELDGAQISDHFALVFRLNFDKNAKNTLQNIAEARVSELSKKSNLPVLLKRATVVQKDKKGFTLAQDKRGIYVYGPKNDAKPGWVMDVAVNRLDEFKGNLEISSHYAVKIYEETQDPREQMLEAKNLKQARPGDVFSRIGGEVRNGRLYTPYGDIKIYGAKGKPRNEKEAIFTSVRVVSYKNEPQIWIENEDN</sequence>
<keyword evidence="3" id="KW-0378">Hydrolase</keyword>
<keyword evidence="3" id="KW-0540">Nuclease</keyword>
<keyword evidence="3" id="KW-0255">Endonuclease</keyword>
<feature type="signal peptide" evidence="1">
    <location>
        <begin position="1"/>
        <end position="22"/>
    </location>
</feature>
<dbReference type="AlphaFoldDB" id="A0A6G5QMD8"/>
<dbReference type="EMBL" id="CP012543">
    <property type="protein sequence ID" value="QCD46757.1"/>
    <property type="molecule type" value="Genomic_DNA"/>
</dbReference>
<dbReference type="PANTHER" id="PTHR42834">
    <property type="entry name" value="ENDONUCLEASE/EXONUCLEASE/PHOSPHATASE FAMILY PROTEIN (AFU_ORTHOLOGUE AFUA_3G09210)"/>
    <property type="match status" value="1"/>
</dbReference>